<evidence type="ECO:0000313" key="2">
    <source>
        <dbReference type="Proteomes" id="UP001549921"/>
    </source>
</evidence>
<reference evidence="1 2" key="1">
    <citation type="submission" date="2024-06" db="EMBL/GenBank/DDBJ databases">
        <title>A chromosome-level genome assembly of beet webworm, Loxostege sticticalis.</title>
        <authorList>
            <person name="Zhang Y."/>
        </authorList>
    </citation>
    <scope>NUCLEOTIDE SEQUENCE [LARGE SCALE GENOMIC DNA]</scope>
    <source>
        <strain evidence="1">AQ028</strain>
        <tissue evidence="1">Male pupae</tissue>
    </source>
</reference>
<accession>A0ABD0S6A1</accession>
<sequence length="73" mass="8156">MTTYNGANTWLFQFRVIDSVAKGVFSKVPNISMEPSTSGGSFFKGSLTTYLPSSSLVVRKVISRPHLKMWRIV</sequence>
<proteinExistence type="predicted"/>
<gene>
    <name evidence="1" type="ORF">ABMA28_012491</name>
</gene>
<dbReference type="AlphaFoldDB" id="A0ABD0S6A1"/>
<dbReference type="Proteomes" id="UP001549921">
    <property type="component" value="Unassembled WGS sequence"/>
</dbReference>
<protein>
    <submittedName>
        <fullName evidence="1">Uncharacterized protein</fullName>
    </submittedName>
</protein>
<evidence type="ECO:0000313" key="1">
    <source>
        <dbReference type="EMBL" id="KAL0808814.1"/>
    </source>
</evidence>
<comment type="caution">
    <text evidence="1">The sequence shown here is derived from an EMBL/GenBank/DDBJ whole genome shotgun (WGS) entry which is preliminary data.</text>
</comment>
<dbReference type="EMBL" id="JBEDNZ010000030">
    <property type="protein sequence ID" value="KAL0808814.1"/>
    <property type="molecule type" value="Genomic_DNA"/>
</dbReference>
<name>A0ABD0S6A1_LOXSC</name>
<organism evidence="1 2">
    <name type="scientific">Loxostege sticticalis</name>
    <name type="common">Beet webworm moth</name>
    <dbReference type="NCBI Taxonomy" id="481309"/>
    <lineage>
        <taxon>Eukaryota</taxon>
        <taxon>Metazoa</taxon>
        <taxon>Ecdysozoa</taxon>
        <taxon>Arthropoda</taxon>
        <taxon>Hexapoda</taxon>
        <taxon>Insecta</taxon>
        <taxon>Pterygota</taxon>
        <taxon>Neoptera</taxon>
        <taxon>Endopterygota</taxon>
        <taxon>Lepidoptera</taxon>
        <taxon>Glossata</taxon>
        <taxon>Ditrysia</taxon>
        <taxon>Pyraloidea</taxon>
        <taxon>Crambidae</taxon>
        <taxon>Pyraustinae</taxon>
        <taxon>Loxostege</taxon>
    </lineage>
</organism>